<dbReference type="EMBL" id="LT594323">
    <property type="protein sequence ID" value="SBT48571.1"/>
    <property type="molecule type" value="Genomic_DNA"/>
</dbReference>
<protein>
    <submittedName>
        <fullName evidence="2">Uncharacterized protein</fullName>
    </submittedName>
</protein>
<proteinExistence type="predicted"/>
<feature type="region of interest" description="Disordered" evidence="1">
    <location>
        <begin position="1"/>
        <end position="80"/>
    </location>
</feature>
<evidence type="ECO:0000313" key="3">
    <source>
        <dbReference type="Proteomes" id="UP000199385"/>
    </source>
</evidence>
<sequence>MSSEDERTDDAAANRPPVGELPGQLSFDRLDGGAAEPTGERADTVEPVAEEPPRPVAEPVRIPPPYDRVDKRRNQRRLPR</sequence>
<evidence type="ECO:0000256" key="1">
    <source>
        <dbReference type="SAM" id="MobiDB-lite"/>
    </source>
</evidence>
<keyword evidence="3" id="KW-1185">Reference proteome</keyword>
<evidence type="ECO:0000313" key="2">
    <source>
        <dbReference type="EMBL" id="SBT48571.1"/>
    </source>
</evidence>
<accession>A0A1A8ZWR1</accession>
<name>A0A1A8ZWR1_9ACTN</name>
<dbReference type="Proteomes" id="UP000199385">
    <property type="component" value="Chromosome I"/>
</dbReference>
<organism evidence="2 3">
    <name type="scientific">Micromonospora auratinigra</name>
    <dbReference type="NCBI Taxonomy" id="261654"/>
    <lineage>
        <taxon>Bacteria</taxon>
        <taxon>Bacillati</taxon>
        <taxon>Actinomycetota</taxon>
        <taxon>Actinomycetes</taxon>
        <taxon>Micromonosporales</taxon>
        <taxon>Micromonosporaceae</taxon>
        <taxon>Micromonospora</taxon>
    </lineage>
</organism>
<reference evidence="3" key="1">
    <citation type="submission" date="2016-06" db="EMBL/GenBank/DDBJ databases">
        <authorList>
            <person name="Varghese N."/>
            <person name="Submissions Spin"/>
        </authorList>
    </citation>
    <scope>NUCLEOTIDE SEQUENCE [LARGE SCALE GENOMIC DNA]</scope>
    <source>
        <strain evidence="3">DSM 44815</strain>
    </source>
</reference>
<dbReference type="AlphaFoldDB" id="A0A1A8ZWR1"/>
<dbReference type="OrthoDB" id="3402658at2"/>
<dbReference type="STRING" id="261654.GA0070611_4107"/>
<dbReference type="RefSeq" id="WP_091666669.1">
    <property type="nucleotide sequence ID" value="NZ_LT594323.1"/>
</dbReference>
<gene>
    <name evidence="2" type="ORF">GA0070611_4107</name>
</gene>
<dbReference type="PATRIC" id="fig|261654.4.peg.4174"/>